<sequence length="331" mass="37553">MIHEISPSEAVERLQAQFVWNYTNLSGCTIAIIDFLQTFPEEVRLMWPARLSIPKVLFYLARYLTLANNISSVFLSPGISRRTVKECNGALNLTGLLSPSAVVSAEAILFYRVWAFSGKSRRMLAYLIIQFIGLHSLVFYSVGKWLMSVKYARWSLPSTADRPICMVMEANEFLLSWTYAALLSSVISSMVIMVFIAYREHRGSSNRLLTVFYQDGVYYFVVLAIMASANVAVNWLAYGGYKYILIQFEVDLHGILSTRMLLHLRQIGTEFDAVSVTRIARIDRSQPVFSKTSRPFPRIPQRMLSPLHFRAQTTAKTTEISEDTPGDIEAI</sequence>
<organism evidence="3 4">
    <name type="scientific">Ephemerocybe angulata</name>
    <dbReference type="NCBI Taxonomy" id="980116"/>
    <lineage>
        <taxon>Eukaryota</taxon>
        <taxon>Fungi</taxon>
        <taxon>Dikarya</taxon>
        <taxon>Basidiomycota</taxon>
        <taxon>Agaricomycotina</taxon>
        <taxon>Agaricomycetes</taxon>
        <taxon>Agaricomycetidae</taxon>
        <taxon>Agaricales</taxon>
        <taxon>Agaricineae</taxon>
        <taxon>Psathyrellaceae</taxon>
        <taxon>Ephemerocybe</taxon>
    </lineage>
</organism>
<feature type="transmembrane region" description="Helical" evidence="1">
    <location>
        <begin position="176"/>
        <end position="196"/>
    </location>
</feature>
<evidence type="ECO:0000259" key="2">
    <source>
        <dbReference type="Pfam" id="PF20151"/>
    </source>
</evidence>
<dbReference type="AlphaFoldDB" id="A0A8H6ICM5"/>
<dbReference type="InterPro" id="IPR045340">
    <property type="entry name" value="DUF6533"/>
</dbReference>
<protein>
    <recommendedName>
        <fullName evidence="2">DUF6533 domain-containing protein</fullName>
    </recommendedName>
</protein>
<feature type="domain" description="DUF6533" evidence="2">
    <location>
        <begin position="22"/>
        <end position="67"/>
    </location>
</feature>
<keyword evidence="1" id="KW-1133">Transmembrane helix</keyword>
<keyword evidence="4" id="KW-1185">Reference proteome</keyword>
<comment type="caution">
    <text evidence="3">The sequence shown here is derived from an EMBL/GenBank/DDBJ whole genome shotgun (WGS) entry which is preliminary data.</text>
</comment>
<evidence type="ECO:0000313" key="4">
    <source>
        <dbReference type="Proteomes" id="UP000521943"/>
    </source>
</evidence>
<feature type="transmembrane region" description="Helical" evidence="1">
    <location>
        <begin position="123"/>
        <end position="142"/>
    </location>
</feature>
<keyword evidence="1" id="KW-0472">Membrane</keyword>
<keyword evidence="1" id="KW-0812">Transmembrane</keyword>
<reference evidence="3 4" key="1">
    <citation type="submission" date="2020-07" db="EMBL/GenBank/DDBJ databases">
        <title>Comparative genomics of pyrophilous fungi reveals a link between fire events and developmental genes.</title>
        <authorList>
            <consortium name="DOE Joint Genome Institute"/>
            <person name="Steindorff A.S."/>
            <person name="Carver A."/>
            <person name="Calhoun S."/>
            <person name="Stillman K."/>
            <person name="Liu H."/>
            <person name="Lipzen A."/>
            <person name="Pangilinan J."/>
            <person name="Labutti K."/>
            <person name="Bruns T.D."/>
            <person name="Grigoriev I.V."/>
        </authorList>
    </citation>
    <scope>NUCLEOTIDE SEQUENCE [LARGE SCALE GENOMIC DNA]</scope>
    <source>
        <strain evidence="3 4">CBS 144469</strain>
    </source>
</reference>
<dbReference type="Proteomes" id="UP000521943">
    <property type="component" value="Unassembled WGS sequence"/>
</dbReference>
<accession>A0A8H6ICM5</accession>
<gene>
    <name evidence="3" type="ORF">DFP72DRAFT_1061975</name>
</gene>
<proteinExistence type="predicted"/>
<dbReference type="OrthoDB" id="2637653at2759"/>
<dbReference type="Pfam" id="PF20151">
    <property type="entry name" value="DUF6533"/>
    <property type="match status" value="1"/>
</dbReference>
<feature type="transmembrane region" description="Helical" evidence="1">
    <location>
        <begin position="217"/>
        <end position="238"/>
    </location>
</feature>
<feature type="transmembrane region" description="Helical" evidence="1">
    <location>
        <begin position="91"/>
        <end position="111"/>
    </location>
</feature>
<dbReference type="EMBL" id="JACGCI010000009">
    <property type="protein sequence ID" value="KAF6761768.1"/>
    <property type="molecule type" value="Genomic_DNA"/>
</dbReference>
<name>A0A8H6ICM5_9AGAR</name>
<evidence type="ECO:0000313" key="3">
    <source>
        <dbReference type="EMBL" id="KAF6761768.1"/>
    </source>
</evidence>
<evidence type="ECO:0000256" key="1">
    <source>
        <dbReference type="SAM" id="Phobius"/>
    </source>
</evidence>